<dbReference type="STRING" id="1235802.C823_05744"/>
<reference evidence="1 2" key="1">
    <citation type="journal article" date="2014" name="Genome Announc.">
        <title>Draft genome sequences of the altered schaedler flora, a defined bacterial community from gnotobiotic mice.</title>
        <authorList>
            <person name="Wannemuehler M.J."/>
            <person name="Overstreet A.M."/>
            <person name="Ward D.V."/>
            <person name="Phillips G.J."/>
        </authorList>
    </citation>
    <scope>NUCLEOTIDE SEQUENCE [LARGE SCALE GENOMIC DNA]</scope>
    <source>
        <strain evidence="1 2">ASF492</strain>
    </source>
</reference>
<name>N1ZYS4_9FIRM</name>
<evidence type="ECO:0008006" key="3">
    <source>
        <dbReference type="Google" id="ProtNLM"/>
    </source>
</evidence>
<dbReference type="HOGENOM" id="CLU_015347_2_3_9"/>
<evidence type="ECO:0000313" key="1">
    <source>
        <dbReference type="EMBL" id="EMZ18950.1"/>
    </source>
</evidence>
<dbReference type="Proteomes" id="UP000012589">
    <property type="component" value="Unassembled WGS sequence"/>
</dbReference>
<evidence type="ECO:0000313" key="2">
    <source>
        <dbReference type="Proteomes" id="UP000012589"/>
    </source>
</evidence>
<keyword evidence="2" id="KW-1185">Reference proteome</keyword>
<accession>N1ZYS4</accession>
<protein>
    <recommendedName>
        <fullName evidence="3">Conjugal transfer protein TraG</fullName>
    </recommendedName>
</protein>
<dbReference type="eggNOG" id="COG3505">
    <property type="taxonomic scope" value="Bacteria"/>
</dbReference>
<gene>
    <name evidence="1" type="ORF">C823_05744</name>
</gene>
<dbReference type="EMBL" id="AQFT01000180">
    <property type="protein sequence ID" value="EMZ18950.1"/>
    <property type="molecule type" value="Genomic_DNA"/>
</dbReference>
<comment type="caution">
    <text evidence="1">The sequence shown here is derived from an EMBL/GenBank/DDBJ whole genome shotgun (WGS) entry which is preliminary data.</text>
</comment>
<proteinExistence type="predicted"/>
<dbReference type="PATRIC" id="fig|1235802.3.peg.6072"/>
<sequence length="99" mass="10900">MKLDVKKILLPNLPYVFIFWFFNRVAEGCRLAEGADMVTKAMGAVSGLGALISKNPLPSFHPRDLLFGAAGAVIIRAVVYFKAKNAKKYRHGVEYGSAR</sequence>
<dbReference type="AlphaFoldDB" id="N1ZYS4"/>
<organism evidence="1 2">
    <name type="scientific">Eubacterium plexicaudatum ASF492</name>
    <dbReference type="NCBI Taxonomy" id="1235802"/>
    <lineage>
        <taxon>Bacteria</taxon>
        <taxon>Bacillati</taxon>
        <taxon>Bacillota</taxon>
        <taxon>Clostridia</taxon>
        <taxon>Eubacteriales</taxon>
        <taxon>Eubacteriaceae</taxon>
        <taxon>Eubacterium</taxon>
    </lineage>
</organism>